<dbReference type="InterPro" id="IPR013083">
    <property type="entry name" value="Znf_RING/FYVE/PHD"/>
</dbReference>
<evidence type="ECO:0000256" key="9">
    <source>
        <dbReference type="PROSITE-ProRule" id="PRU00723"/>
    </source>
</evidence>
<evidence type="ECO:0000313" key="13">
    <source>
        <dbReference type="Proteomes" id="UP001153636"/>
    </source>
</evidence>
<dbReference type="InterPro" id="IPR001841">
    <property type="entry name" value="Znf_RING"/>
</dbReference>
<dbReference type="PANTHER" id="PTHR11224:SF10">
    <property type="entry name" value="IP09428P-RELATED"/>
    <property type="match status" value="1"/>
</dbReference>
<organism evidence="12 13">
    <name type="scientific">Psylliodes chrysocephalus</name>
    <dbReference type="NCBI Taxonomy" id="3402493"/>
    <lineage>
        <taxon>Eukaryota</taxon>
        <taxon>Metazoa</taxon>
        <taxon>Ecdysozoa</taxon>
        <taxon>Arthropoda</taxon>
        <taxon>Hexapoda</taxon>
        <taxon>Insecta</taxon>
        <taxon>Pterygota</taxon>
        <taxon>Neoptera</taxon>
        <taxon>Endopterygota</taxon>
        <taxon>Coleoptera</taxon>
        <taxon>Polyphaga</taxon>
        <taxon>Cucujiformia</taxon>
        <taxon>Chrysomeloidea</taxon>
        <taxon>Chrysomelidae</taxon>
        <taxon>Galerucinae</taxon>
        <taxon>Alticini</taxon>
        <taxon>Psylliodes</taxon>
    </lineage>
</organism>
<comment type="catalytic activity">
    <reaction evidence="1">
        <text>S-ubiquitinyl-[E2 ubiquitin-conjugating enzyme]-L-cysteine + [acceptor protein]-L-lysine = [E2 ubiquitin-conjugating enzyme]-L-cysteine + N(6)-ubiquitinyl-[acceptor protein]-L-lysine.</text>
        <dbReference type="EC" id="2.3.2.27"/>
    </reaction>
</comment>
<reference evidence="12" key="1">
    <citation type="submission" date="2022-01" db="EMBL/GenBank/DDBJ databases">
        <authorList>
            <person name="King R."/>
        </authorList>
    </citation>
    <scope>NUCLEOTIDE SEQUENCE</scope>
</reference>
<dbReference type="PANTHER" id="PTHR11224">
    <property type="entry name" value="MAKORIN-RELATED"/>
    <property type="match status" value="1"/>
</dbReference>
<evidence type="ECO:0000256" key="1">
    <source>
        <dbReference type="ARBA" id="ARBA00000900"/>
    </source>
</evidence>
<protein>
    <recommendedName>
        <fullName evidence="2">RING-type E3 ubiquitin transferase</fullName>
        <ecNumber evidence="2">2.3.2.27</ecNumber>
    </recommendedName>
</protein>
<dbReference type="InterPro" id="IPR045072">
    <property type="entry name" value="MKRN-like"/>
</dbReference>
<keyword evidence="13" id="KW-1185">Reference proteome</keyword>
<proteinExistence type="predicted"/>
<dbReference type="InterPro" id="IPR036855">
    <property type="entry name" value="Znf_CCCH_sf"/>
</dbReference>
<dbReference type="SUPFAM" id="SSF90229">
    <property type="entry name" value="CCCH zinc finger"/>
    <property type="match status" value="1"/>
</dbReference>
<dbReference type="Gene3D" id="4.10.1000.10">
    <property type="entry name" value="Zinc finger, CCCH-type"/>
    <property type="match status" value="1"/>
</dbReference>
<evidence type="ECO:0000256" key="8">
    <source>
        <dbReference type="ARBA" id="ARBA00022833"/>
    </source>
</evidence>
<dbReference type="OrthoDB" id="411372at2759"/>
<feature type="zinc finger region" description="C3H1-type" evidence="9">
    <location>
        <begin position="203"/>
        <end position="231"/>
    </location>
</feature>
<feature type="zinc finger region" description="C3H1-type" evidence="9">
    <location>
        <begin position="54"/>
        <end position="81"/>
    </location>
</feature>
<feature type="domain" description="C3H1-type" evidence="11">
    <location>
        <begin position="203"/>
        <end position="231"/>
    </location>
</feature>
<evidence type="ECO:0000256" key="3">
    <source>
        <dbReference type="ARBA" id="ARBA00022679"/>
    </source>
</evidence>
<dbReference type="GO" id="GO:0008270">
    <property type="term" value="F:zinc ion binding"/>
    <property type="evidence" value="ECO:0007669"/>
    <property type="project" value="UniProtKB-KW"/>
</dbReference>
<accession>A0A9P0CSJ6</accession>
<dbReference type="AlphaFoldDB" id="A0A9P0CSJ6"/>
<dbReference type="PROSITE" id="PS50089">
    <property type="entry name" value="ZF_RING_2"/>
    <property type="match status" value="1"/>
</dbReference>
<keyword evidence="6 9" id="KW-0863">Zinc-finger</keyword>
<dbReference type="GO" id="GO:0000209">
    <property type="term" value="P:protein polyubiquitination"/>
    <property type="evidence" value="ECO:0007669"/>
    <property type="project" value="InterPro"/>
</dbReference>
<keyword evidence="7" id="KW-0833">Ubl conjugation pathway</keyword>
<evidence type="ECO:0000259" key="10">
    <source>
        <dbReference type="PROSITE" id="PS50089"/>
    </source>
</evidence>
<sequence>MAEVMHIFDRYCIHYFNCRDCPHGEQCSYPHKARHEVEQIQYLPGNEYFLGKPRINQRICRFFLRGNCIHQQNCHYRHEHINDLPNVLKGVDKSSNNRSPRGIINTNVPSTSQCENVTNKNSINNSLDLQNKEMLISHQEITPCQKEEHDNKPLTEEEGACASPPLTHISDSWVHAPEFVPKNIYRPKSYAEALSSEAIEEKNANKELCRYVNKDGICRNLTDCTYLHGEMCDMCERLILHPYDEEQRKRHRQECLKQHEKNMELSFAIARSKEKSCGVCFEVIMEKATGEQRFGILPNCNHCFCLSCIRKWRQARQFENKIIRACPECRVTSDFVCPSMYWVDTKEDKDKLIEDYKKALSRKDCKYFKKGQGKCPFGNKCFYLHAFPDGRKCDVGPPPRQRRPRNADADIDVLQVMLWDFLDERDFPWQSLAEDLEDLVSFFTDSEESDWSDYEILFD</sequence>
<keyword evidence="8 9" id="KW-0862">Zinc</keyword>
<dbReference type="Gene3D" id="3.30.40.10">
    <property type="entry name" value="Zinc/RING finger domain, C3HC4 (zinc finger)"/>
    <property type="match status" value="1"/>
</dbReference>
<keyword evidence="5" id="KW-0677">Repeat</keyword>
<evidence type="ECO:0000259" key="11">
    <source>
        <dbReference type="PROSITE" id="PS50103"/>
    </source>
</evidence>
<dbReference type="SMART" id="SM00184">
    <property type="entry name" value="RING"/>
    <property type="match status" value="1"/>
</dbReference>
<dbReference type="SMART" id="SM00356">
    <property type="entry name" value="ZnF_C3H1"/>
    <property type="match status" value="3"/>
</dbReference>
<feature type="domain" description="C3H1-type" evidence="11">
    <location>
        <begin position="54"/>
        <end position="81"/>
    </location>
</feature>
<evidence type="ECO:0000256" key="2">
    <source>
        <dbReference type="ARBA" id="ARBA00012483"/>
    </source>
</evidence>
<feature type="domain" description="C3H1-type" evidence="11">
    <location>
        <begin position="359"/>
        <end position="388"/>
    </location>
</feature>
<dbReference type="EC" id="2.3.2.27" evidence="2"/>
<dbReference type="EMBL" id="OV651826">
    <property type="protein sequence ID" value="CAH1103436.1"/>
    <property type="molecule type" value="Genomic_DNA"/>
</dbReference>
<dbReference type="Proteomes" id="UP001153636">
    <property type="component" value="Chromosome 14"/>
</dbReference>
<dbReference type="GO" id="GO:0061630">
    <property type="term" value="F:ubiquitin protein ligase activity"/>
    <property type="evidence" value="ECO:0007669"/>
    <property type="project" value="UniProtKB-EC"/>
</dbReference>
<feature type="zinc finger region" description="C3H1-type" evidence="9">
    <location>
        <begin position="359"/>
        <end position="388"/>
    </location>
</feature>
<feature type="domain" description="RING-type" evidence="10">
    <location>
        <begin position="277"/>
        <end position="330"/>
    </location>
</feature>
<dbReference type="PROSITE" id="PS00518">
    <property type="entry name" value="ZF_RING_1"/>
    <property type="match status" value="1"/>
</dbReference>
<keyword evidence="3" id="KW-0808">Transferase</keyword>
<gene>
    <name evidence="12" type="ORF">PSYICH_LOCUS4523</name>
</gene>
<keyword evidence="4 9" id="KW-0479">Metal-binding</keyword>
<dbReference type="InterPro" id="IPR017907">
    <property type="entry name" value="Znf_RING_CS"/>
</dbReference>
<dbReference type="SUPFAM" id="SSF57850">
    <property type="entry name" value="RING/U-box"/>
    <property type="match status" value="1"/>
</dbReference>
<evidence type="ECO:0000256" key="4">
    <source>
        <dbReference type="ARBA" id="ARBA00022723"/>
    </source>
</evidence>
<evidence type="ECO:0000256" key="5">
    <source>
        <dbReference type="ARBA" id="ARBA00022737"/>
    </source>
</evidence>
<evidence type="ECO:0000256" key="6">
    <source>
        <dbReference type="ARBA" id="ARBA00022771"/>
    </source>
</evidence>
<name>A0A9P0CSJ6_9CUCU</name>
<dbReference type="FunFam" id="3.30.40.10:FF:000117">
    <property type="entry name" value="Probable E3 ubiquitin-protein ligase makorin-1"/>
    <property type="match status" value="1"/>
</dbReference>
<evidence type="ECO:0000256" key="7">
    <source>
        <dbReference type="ARBA" id="ARBA00022786"/>
    </source>
</evidence>
<evidence type="ECO:0000313" key="12">
    <source>
        <dbReference type="EMBL" id="CAH1103436.1"/>
    </source>
</evidence>
<dbReference type="InterPro" id="IPR000571">
    <property type="entry name" value="Znf_CCCH"/>
</dbReference>
<dbReference type="PROSITE" id="PS50103">
    <property type="entry name" value="ZF_C3H1"/>
    <property type="match status" value="3"/>
</dbReference>